<dbReference type="Proteomes" id="UP001165960">
    <property type="component" value="Unassembled WGS sequence"/>
</dbReference>
<keyword evidence="2" id="KW-1185">Reference proteome</keyword>
<evidence type="ECO:0000313" key="1">
    <source>
        <dbReference type="EMBL" id="KAJ9085633.1"/>
    </source>
</evidence>
<reference evidence="1" key="1">
    <citation type="submission" date="2022-04" db="EMBL/GenBank/DDBJ databases">
        <title>Genome of the entomopathogenic fungus Entomophthora muscae.</title>
        <authorList>
            <person name="Elya C."/>
            <person name="Lovett B.R."/>
            <person name="Lee E."/>
            <person name="Macias A.M."/>
            <person name="Hajek A.E."/>
            <person name="De Bivort B.L."/>
            <person name="Kasson M.T."/>
            <person name="De Fine Licht H.H."/>
            <person name="Stajich J.E."/>
        </authorList>
    </citation>
    <scope>NUCLEOTIDE SEQUENCE</scope>
    <source>
        <strain evidence="1">Berkeley</strain>
    </source>
</reference>
<comment type="caution">
    <text evidence="1">The sequence shown here is derived from an EMBL/GenBank/DDBJ whole genome shotgun (WGS) entry which is preliminary data.</text>
</comment>
<sequence>MNHFFSSSLRSRYGWVKKRSKDSVEHCAAVCSQTYSIVVLLGPCGLDQYQMIKGSHNSGTFLDFLQAVKEYFQINYSDITNVVMLDNVRLYKVNLVVSEFFSMTKTATSSANALLIV</sequence>
<accession>A0ACC2UFP0</accession>
<dbReference type="EMBL" id="QTSX02000752">
    <property type="protein sequence ID" value="KAJ9085633.1"/>
    <property type="molecule type" value="Genomic_DNA"/>
</dbReference>
<name>A0ACC2UFP0_9FUNG</name>
<organism evidence="1 2">
    <name type="scientific">Entomophthora muscae</name>
    <dbReference type="NCBI Taxonomy" id="34485"/>
    <lineage>
        <taxon>Eukaryota</taxon>
        <taxon>Fungi</taxon>
        <taxon>Fungi incertae sedis</taxon>
        <taxon>Zoopagomycota</taxon>
        <taxon>Entomophthoromycotina</taxon>
        <taxon>Entomophthoromycetes</taxon>
        <taxon>Entomophthorales</taxon>
        <taxon>Entomophthoraceae</taxon>
        <taxon>Entomophthora</taxon>
    </lineage>
</organism>
<protein>
    <submittedName>
        <fullName evidence="1">Uncharacterized protein</fullName>
    </submittedName>
</protein>
<gene>
    <name evidence="1" type="ORF">DSO57_1039759</name>
</gene>
<evidence type="ECO:0000313" key="2">
    <source>
        <dbReference type="Proteomes" id="UP001165960"/>
    </source>
</evidence>
<proteinExistence type="predicted"/>